<comment type="caution">
    <text evidence="4">The sequence shown here is derived from an EMBL/GenBank/DDBJ whole genome shotgun (WGS) entry which is preliminary data.</text>
</comment>
<keyword evidence="3" id="KW-1133">Transmembrane helix</keyword>
<feature type="region of interest" description="Disordered" evidence="2">
    <location>
        <begin position="1482"/>
        <end position="1512"/>
    </location>
</feature>
<feature type="region of interest" description="Disordered" evidence="2">
    <location>
        <begin position="2820"/>
        <end position="2840"/>
    </location>
</feature>
<dbReference type="Proteomes" id="UP000747399">
    <property type="component" value="Unassembled WGS sequence"/>
</dbReference>
<organism evidence="4 5">
    <name type="scientific">Volvox africanus</name>
    <dbReference type="NCBI Taxonomy" id="51714"/>
    <lineage>
        <taxon>Eukaryota</taxon>
        <taxon>Viridiplantae</taxon>
        <taxon>Chlorophyta</taxon>
        <taxon>core chlorophytes</taxon>
        <taxon>Chlorophyceae</taxon>
        <taxon>CS clade</taxon>
        <taxon>Chlamydomonadales</taxon>
        <taxon>Volvocaceae</taxon>
        <taxon>Volvox</taxon>
    </lineage>
</organism>
<keyword evidence="5" id="KW-1185">Reference proteome</keyword>
<dbReference type="InterPro" id="IPR032675">
    <property type="entry name" value="LRR_dom_sf"/>
</dbReference>
<gene>
    <name evidence="4" type="ORF">Vafri_16696</name>
</gene>
<evidence type="ECO:0000256" key="2">
    <source>
        <dbReference type="SAM" id="MobiDB-lite"/>
    </source>
</evidence>
<feature type="region of interest" description="Disordered" evidence="2">
    <location>
        <begin position="2770"/>
        <end position="2791"/>
    </location>
</feature>
<feature type="compositionally biased region" description="Low complexity" evidence="2">
    <location>
        <begin position="1816"/>
        <end position="1828"/>
    </location>
</feature>
<feature type="compositionally biased region" description="Polar residues" evidence="2">
    <location>
        <begin position="2673"/>
        <end position="2686"/>
    </location>
</feature>
<keyword evidence="3" id="KW-0472">Membrane</keyword>
<keyword evidence="3" id="KW-0812">Transmembrane</keyword>
<evidence type="ECO:0000256" key="1">
    <source>
        <dbReference type="ARBA" id="ARBA00004430"/>
    </source>
</evidence>
<dbReference type="PANTHER" id="PTHR40903:SF1">
    <property type="entry name" value="HYPHALLY REGULATED CELL WALL PROTEIN 3"/>
    <property type="match status" value="1"/>
</dbReference>
<comment type="subcellular location">
    <subcellularLocation>
        <location evidence="1">Cytoplasm</location>
        <location evidence="1">Cytoskeleton</location>
        <location evidence="1">Cilium axoneme</location>
    </subcellularLocation>
</comment>
<dbReference type="SUPFAM" id="SSF52047">
    <property type="entry name" value="RNI-like"/>
    <property type="match status" value="1"/>
</dbReference>
<proteinExistence type="predicted"/>
<feature type="region of interest" description="Disordered" evidence="2">
    <location>
        <begin position="2304"/>
        <end position="2324"/>
    </location>
</feature>
<accession>A0A8J4BJA8</accession>
<dbReference type="PANTHER" id="PTHR40903">
    <property type="entry name" value="GLYCINE-RICH CELL WALL STRUCTURAL PROTEIN 1-LIKE"/>
    <property type="match status" value="1"/>
</dbReference>
<feature type="region of interest" description="Disordered" evidence="2">
    <location>
        <begin position="350"/>
        <end position="381"/>
    </location>
</feature>
<feature type="region of interest" description="Disordered" evidence="2">
    <location>
        <begin position="1695"/>
        <end position="1714"/>
    </location>
</feature>
<feature type="transmembrane region" description="Helical" evidence="3">
    <location>
        <begin position="220"/>
        <end position="243"/>
    </location>
</feature>
<dbReference type="EMBL" id="BNCO01000051">
    <property type="protein sequence ID" value="GIL62478.1"/>
    <property type="molecule type" value="Genomic_DNA"/>
</dbReference>
<name>A0A8J4BJA8_9CHLO</name>
<feature type="region of interest" description="Disordered" evidence="2">
    <location>
        <begin position="815"/>
        <end position="838"/>
    </location>
</feature>
<sequence>MVLPGELRTTEDGELQAENPYTSILQGKLDIAALLEDHLHLLPEGLDPEADPTVLEQFFGTARPQSEAGFSAHLRPCRDPSKDHLLSTLHAMEAFYPGPFAAFLDGLLMLSGLLLVGCMALSAAAVWALWNYIDRGLAIAAIVLLLLHLPATSLLLAMQLGGHHYFTAWFMVLVYDLAYLIALPPLQRQRLAQRRRLARRFSGLPGMELWLWQYRSCRQLMVSALLAVPMALLGILGSVRGWAAAAPAPAPALGVVVAASVVSAFQAAVGFGEASLNARWAGQMSFLSYTVMALQLRGSKKLPYEWQTHLAERRLVVKPDAPDFCELSRPQQCQLLRLALQRPHFAISNVVTHPRPPQKNSRLASAGQPPPPAASRGPGTGNLAAASAENCGGAVALKGAAAAVAAGCSSCNAGLAAAGRRLGALLGPVFSRITGTRAACCGCSSGRRLESGSDADSDSSTRPQAPLSACLLLQSKSAVKSVVGALAGPLAAARSTLAVSEFSVNLVSFTDAAACKHCRTLLELVIRQGLRSLELCDSKLQLDFFGVLTSYLPSRHCVLNKLVLKDVMSSGISTLCMLCDGLARNSSVTHLDLSNNQLWGLRGAKELRLMLTGNGGLRVLLLPFCNITSVGAVEILRGAAECATLEQIDFSQNHIGDDVPDWSEVELRNMAMREIDLSFNWIQDSLMGWTAALLEAFPTLKRLHLNHNSDAAASRVASRAATPRMMTPRTLTPRTLTPSNLRIASYSNPPAAIFSIPSGSPAPAIAVPITSPSSVRETGQTFAVGSCSPQMLQPMQSTTVLSPCGSERLEQLCSSPTQTPMQAPPVRQATGTSAGPNAYNSAMTTITNNSSNCNNLDWQAHTHAPAAEGPGRSRGQHLIVHLEHYVLQLPAPIAATAAGGGCSSRDMNCRSLGRDSSLAAVPTVHSGYSAASPTLAFHGPLVPGASLCAVPGASGASVGLSPGGGGGAGTTTRPTGSLWSAVAAMERLDLRGVPLPSWWARNPALRPASVLIDESMVYEEPPPAPAPVTSPGFASGGPSGGGGTSGGGGLELPHHVVRSLEAGLAQGLVVIDLNSPEYKSISRCQQLVAIYTALQCATHITISNTTRIGGAASGIPPVSGLHSVTSQQLQQQPLSGGGGMTLVRSATSSFPRTNSGTAAFSMYAGQVSGGGGCRLQSDTGYAAGCGGGSGGAMPLRPTSTLRSSSLAAVRGTVSAVNGGVGGSGNNGSMHMCRASSLRGSGGTLATALVTSPPLGSLGSGDLGGGAGSASVAGRVSITRRGGEGTVSSLHRFALERGGSSFTAPTASGGGGSKGNATDGGAAVAVASAAGMCEPSVLPSATLGRVSVNLYQNATAFPTVRTHTGQTIQYHNSHRLNSFRKQLNLRNGIHIPTASVNANQLLQSVLPYYPSPQAAALPGIDAARSVQPAAVLSGPWGSGPNTPGGTGGTCLAGAFGSGIEGDGAASAPLVISQTNMLWSGQVVDHSSAHSTGSQLEHSKLQQHQRHQEYQELQQQQQGAPYVVRSRTIGTCLAVVVEAAGGGSGGGAPCSAPCGLGGGGGLGGGDSSSRDPLAATTAATPTAAELFYPKGAANDLAEAIDVQSRQSLDQTAAQGSASIGSTATRAAVEEAVCLQAVGLHRLLEDRTTDKGTEGSGAAIAKELLSAGTSQGLPLHSCVDLTSPNSSVFGLPVTTTTAENPAASGGSGGFGSGRLKPPPMAMSMPVPVPAPAQSPRVPSVSFGTMVVRGMRRAVGAGAVGDNEVNNAANADVQSPAGSTGSRQSSFLLVGGMAPEILDAGLAILRGASDNMAPPPIPADPTGTAAAPTKPALEQQSAGPVPGSNQASQTTEVEMRSLSSNTSSVKQTAAPMLPHPNPMSIVVPSVHQDAPAGSFSFTQYSRKSLEGGIQDSTLDVVSKCLPAPLSPLGASRPLPLTMEPTSGSGSLLAPATAASSTVLQRPSLEVASTAAAPLAALWGGSNGADDGAGGVNRRGIGSSVDLHNGEEEDLEVSFRVEAIAMAAQRSLKNGSVQGSAGAVVDDERLLSTLAASLPVDAVGEMMSPLAEHSDGDGHGVGVLAVRPGPLELVQFRSDLCNALSMHPPWVSTPSSHRGAEPRTMLSAALLAAANAAEAAVSDDIGRGGGETAAAASLGALTAGNGEGTDSNDADDGDSQLQAVSEAHEFADGLSAARASPPVGPAAAWILNPNSPPYQSQPQRHSYDYGQTASSVAGGPHDGSLNPPNLVLKSIGAVATASHQIAGDATVGSVGGISVSRVFSRIRSASAVEPASSASPVKDVNTEPDMITTTTETGTDVGDDRGSNAATAGAGAGAAATTISPSANQQHTSPVFNAAAAAAAISGGVVSTGGTSCGALRAQFGLGACGSGYIGVEASNAVAVVITVGYDGQLRVPLRCLELPLRAAMARRSGTTVSFRVTGLSHEGMRQLRALMAVAKVPVPERTYAWLLPSQSMHQYTGNGYTPAPGGCGPVSCTSQPLPGAGNSQILHSASAAFPSGSGLYSGLGLMYHGGGPGSPTGLMASRAISRMDSGAVYGGMPSYYFDNRGLPIDLGYILPPPTDSAEPSECLSASTHPATTVVMTGLQSLARTCSTPASAAAAVLPADGCELSPPPQAPRAPLSSWTVSVAGLVAGASPLPLPPPGSAPSSYELDPLLQQRVSPSWRSPHTSTAAEGNGTADGTGRLNGVNGGGEAVAEPNYRDGMSMSPFRASPPPMAMPTSSRSSTEDVLMQPPVAPTGEARVDGEAVDANRLNNNQSHHFKHHHGIPVQRRNPGGGSGPHNLPHGIMFVNLALQRPATPPTPLLAGSPGGASPTAGHNAIRSNNNKNSGLNAICNEGDREQYDDAAAATTSIGGAADDGVQHPLNMGTLGYRSSDLRVPSIAGVRCGGAFSGCGGLASASSSAFGCQSLGSCIADLARDSNTPLAPSLATPALIASAAGPWEHLDNRGLNDLTLGPFGSSIGVRSSS</sequence>
<feature type="region of interest" description="Disordered" evidence="2">
    <location>
        <begin position="1808"/>
        <end position="1869"/>
    </location>
</feature>
<evidence type="ECO:0000313" key="5">
    <source>
        <dbReference type="Proteomes" id="UP000747399"/>
    </source>
</evidence>
<reference evidence="4" key="1">
    <citation type="journal article" date="2021" name="Proc. Natl. Acad. Sci. U.S.A.">
        <title>Three genomes in the algal genus Volvox reveal the fate of a haploid sex-determining region after a transition to homothallism.</title>
        <authorList>
            <person name="Yamamoto K."/>
            <person name="Hamaji T."/>
            <person name="Kawai-Toyooka H."/>
            <person name="Matsuzaki R."/>
            <person name="Takahashi F."/>
            <person name="Nishimura Y."/>
            <person name="Kawachi M."/>
            <person name="Noguchi H."/>
            <person name="Minakuchi Y."/>
            <person name="Umen J.G."/>
            <person name="Toyoda A."/>
            <person name="Nozaki H."/>
        </authorList>
    </citation>
    <scope>NUCLEOTIDE SEQUENCE</scope>
    <source>
        <strain evidence="4">NIES-3780</strain>
    </source>
</reference>
<feature type="region of interest" description="Disordered" evidence="2">
    <location>
        <begin position="1022"/>
        <end position="1050"/>
    </location>
</feature>
<dbReference type="GO" id="GO:0005930">
    <property type="term" value="C:axoneme"/>
    <property type="evidence" value="ECO:0007669"/>
    <property type="project" value="UniProtKB-SubCell"/>
</dbReference>
<feature type="compositionally biased region" description="Polar residues" evidence="2">
    <location>
        <begin position="829"/>
        <end position="838"/>
    </location>
</feature>
<evidence type="ECO:0000313" key="4">
    <source>
        <dbReference type="EMBL" id="GIL62478.1"/>
    </source>
</evidence>
<feature type="transmembrane region" description="Helical" evidence="3">
    <location>
        <begin position="166"/>
        <end position="186"/>
    </location>
</feature>
<dbReference type="Gene3D" id="3.80.10.10">
    <property type="entry name" value="Ribonuclease Inhibitor"/>
    <property type="match status" value="1"/>
</dbReference>
<feature type="compositionally biased region" description="Gly residues" evidence="2">
    <location>
        <begin position="1034"/>
        <end position="1050"/>
    </location>
</feature>
<feature type="region of interest" description="Disordered" evidence="2">
    <location>
        <begin position="2673"/>
        <end position="2753"/>
    </location>
</feature>
<feature type="region of interest" description="Disordered" evidence="2">
    <location>
        <begin position="2206"/>
        <end position="2226"/>
    </location>
</feature>
<protein>
    <submittedName>
        <fullName evidence="4">Uncharacterized protein</fullName>
    </submittedName>
</protein>
<feature type="transmembrane region" description="Helical" evidence="3">
    <location>
        <begin position="107"/>
        <end position="130"/>
    </location>
</feature>
<feature type="transmembrane region" description="Helical" evidence="3">
    <location>
        <begin position="137"/>
        <end position="160"/>
    </location>
</feature>
<evidence type="ECO:0000256" key="3">
    <source>
        <dbReference type="SAM" id="Phobius"/>
    </source>
</evidence>
<feature type="compositionally biased region" description="Polar residues" evidence="2">
    <location>
        <begin position="1830"/>
        <end position="1863"/>
    </location>
</feature>